<proteinExistence type="predicted"/>
<feature type="region of interest" description="Disordered" evidence="1">
    <location>
        <begin position="354"/>
        <end position="421"/>
    </location>
</feature>
<name>A0A8K0NGJ0_9HYPO</name>
<feature type="compositionally biased region" description="Basic and acidic residues" evidence="1">
    <location>
        <begin position="389"/>
        <end position="407"/>
    </location>
</feature>
<sequence>MEDPACAWPAWKFGMKRDDLFTTLHEQYNTLSYTLQDPEAFHHDVYEISHDADTVDEFHRMMADRREMRLRELHESLETLAVEIIANPKLMATEQWAHAVQLFRTKSYDSIVRYFASYLPDNYLDRHDAHSVTTTISSPSSYSESDVFSTPASCEHECPFLLTDDDYYPQGPVMTCEPDVIKDEGGQEPEPHSSEPISSPPPETAHSDTSASSPLSNADSIGASTTSPSRSMSFCVCSEDGHVVPDLIHQSYIETRCEEVEFYDDFSASVCDAYTSCSMAERNQDELPQHDEREAVAGFVEFENEDFPTTQYPDDDFFDGVEFVPASCSQDTPDFDTHTSGPQAHTVSHLKFLYSQSKKTPSPRHRSRSPRSALDSSRGAGTLLRQVRRSWDEVSGRIHKPGQDLAKKANKKRRRAAAKKE</sequence>
<gene>
    <name evidence="2" type="ORF">E4U42_006739</name>
</gene>
<protein>
    <submittedName>
        <fullName evidence="2">Uncharacterized protein</fullName>
    </submittedName>
</protein>
<feature type="compositionally biased region" description="Basic residues" evidence="1">
    <location>
        <begin position="408"/>
        <end position="421"/>
    </location>
</feature>
<feature type="region of interest" description="Disordered" evidence="1">
    <location>
        <begin position="173"/>
        <end position="229"/>
    </location>
</feature>
<dbReference type="AlphaFoldDB" id="A0A8K0NGJ0"/>
<keyword evidence="3" id="KW-1185">Reference proteome</keyword>
<evidence type="ECO:0000256" key="1">
    <source>
        <dbReference type="SAM" id="MobiDB-lite"/>
    </source>
</evidence>
<feature type="compositionally biased region" description="Polar residues" evidence="1">
    <location>
        <begin position="207"/>
        <end position="229"/>
    </location>
</feature>
<dbReference type="Proteomes" id="UP000811619">
    <property type="component" value="Unassembled WGS sequence"/>
</dbReference>
<comment type="caution">
    <text evidence="2">The sequence shown here is derived from an EMBL/GenBank/DDBJ whole genome shotgun (WGS) entry which is preliminary data.</text>
</comment>
<feature type="compositionally biased region" description="Basic and acidic residues" evidence="1">
    <location>
        <begin position="179"/>
        <end position="193"/>
    </location>
</feature>
<evidence type="ECO:0000313" key="3">
    <source>
        <dbReference type="Proteomes" id="UP000811619"/>
    </source>
</evidence>
<reference evidence="2" key="1">
    <citation type="journal article" date="2020" name="bioRxiv">
        <title>Whole genome comparisons of ergot fungi reveals the divergence and evolution of species within the genus Claviceps are the result of varying mechanisms driving genome evolution and host range expansion.</title>
        <authorList>
            <person name="Wyka S.A."/>
            <person name="Mondo S.J."/>
            <person name="Liu M."/>
            <person name="Dettman J."/>
            <person name="Nalam V."/>
            <person name="Broders K.D."/>
        </authorList>
    </citation>
    <scope>NUCLEOTIDE SEQUENCE</scope>
    <source>
        <strain evidence="2">CCC 489</strain>
    </source>
</reference>
<organism evidence="2 3">
    <name type="scientific">Claviceps africana</name>
    <dbReference type="NCBI Taxonomy" id="83212"/>
    <lineage>
        <taxon>Eukaryota</taxon>
        <taxon>Fungi</taxon>
        <taxon>Dikarya</taxon>
        <taxon>Ascomycota</taxon>
        <taxon>Pezizomycotina</taxon>
        <taxon>Sordariomycetes</taxon>
        <taxon>Hypocreomycetidae</taxon>
        <taxon>Hypocreales</taxon>
        <taxon>Clavicipitaceae</taxon>
        <taxon>Claviceps</taxon>
    </lineage>
</organism>
<accession>A0A8K0NGJ0</accession>
<dbReference type="OrthoDB" id="4366798at2759"/>
<evidence type="ECO:0000313" key="2">
    <source>
        <dbReference type="EMBL" id="KAG5918783.1"/>
    </source>
</evidence>
<dbReference type="EMBL" id="SRPY01000714">
    <property type="protein sequence ID" value="KAG5918783.1"/>
    <property type="molecule type" value="Genomic_DNA"/>
</dbReference>